<dbReference type="InterPro" id="IPR008995">
    <property type="entry name" value="Mo/tungstate-bd_C_term_dom"/>
</dbReference>
<dbReference type="STRING" id="1121117.SAMN02745977_00191"/>
<dbReference type="InterPro" id="IPR003725">
    <property type="entry name" value="ModE-bd_N"/>
</dbReference>
<dbReference type="PANTHER" id="PTHR30432">
    <property type="entry name" value="TRANSCRIPTIONAL REGULATOR MODE"/>
    <property type="match status" value="1"/>
</dbReference>
<dbReference type="Gene3D" id="2.40.50.100">
    <property type="match status" value="2"/>
</dbReference>
<dbReference type="Pfam" id="PF04891">
    <property type="entry name" value="NifQ"/>
    <property type="match status" value="1"/>
</dbReference>
<proteinExistence type="predicted"/>
<dbReference type="OrthoDB" id="9800709at2"/>
<evidence type="ECO:0000313" key="5">
    <source>
        <dbReference type="EMBL" id="SEN02473.1"/>
    </source>
</evidence>
<accession>A0A1H8D5B1</accession>
<protein>
    <submittedName>
        <fullName evidence="5">ModE molybdate transport repressor domain-containing protein/molybdenum-pterin binding domain-containing protein</fullName>
    </submittedName>
</protein>
<dbReference type="NCBIfam" id="TIGR00637">
    <property type="entry name" value="ModE_repress"/>
    <property type="match status" value="1"/>
</dbReference>
<dbReference type="InterPro" id="IPR004606">
    <property type="entry name" value="Mop_domain"/>
</dbReference>
<evidence type="ECO:0000256" key="1">
    <source>
        <dbReference type="ARBA" id="ARBA00022505"/>
    </source>
</evidence>
<feature type="domain" description="Mop" evidence="4">
    <location>
        <begin position="329"/>
        <end position="395"/>
    </location>
</feature>
<keyword evidence="6" id="KW-1185">Reference proteome</keyword>
<evidence type="ECO:0000256" key="3">
    <source>
        <dbReference type="SAM" id="MobiDB-lite"/>
    </source>
</evidence>
<feature type="domain" description="Mop" evidence="4">
    <location>
        <begin position="401"/>
        <end position="467"/>
    </location>
</feature>
<feature type="region of interest" description="Disordered" evidence="3">
    <location>
        <begin position="179"/>
        <end position="207"/>
    </location>
</feature>
<dbReference type="Pfam" id="PF03459">
    <property type="entry name" value="TOBE"/>
    <property type="match status" value="2"/>
</dbReference>
<evidence type="ECO:0000313" key="6">
    <source>
        <dbReference type="Proteomes" id="UP000199531"/>
    </source>
</evidence>
<dbReference type="PROSITE" id="PS51866">
    <property type="entry name" value="MOP"/>
    <property type="match status" value="2"/>
</dbReference>
<dbReference type="EMBL" id="FOCW01000001">
    <property type="protein sequence ID" value="SEN02473.1"/>
    <property type="molecule type" value="Genomic_DNA"/>
</dbReference>
<dbReference type="InterPro" id="IPR005116">
    <property type="entry name" value="Transp-assoc_OB_typ1"/>
</dbReference>
<feature type="compositionally biased region" description="Basic and acidic residues" evidence="3">
    <location>
        <begin position="185"/>
        <end position="195"/>
    </location>
</feature>
<dbReference type="Proteomes" id="UP000199531">
    <property type="component" value="Unassembled WGS sequence"/>
</dbReference>
<dbReference type="InterPro" id="IPR036390">
    <property type="entry name" value="WH_DNA-bd_sf"/>
</dbReference>
<dbReference type="SUPFAM" id="SSF46785">
    <property type="entry name" value="Winged helix' DNA-binding domain"/>
    <property type="match status" value="1"/>
</dbReference>
<evidence type="ECO:0000256" key="2">
    <source>
        <dbReference type="PROSITE-ProRule" id="PRU01213"/>
    </source>
</evidence>
<dbReference type="InterPro" id="IPR006975">
    <property type="entry name" value="NifQ"/>
</dbReference>
<dbReference type="InterPro" id="IPR000847">
    <property type="entry name" value="LysR_HTH_N"/>
</dbReference>
<gene>
    <name evidence="5" type="ORF">SAMN02745977_00191</name>
</gene>
<reference evidence="5 6" key="1">
    <citation type="submission" date="2016-10" db="EMBL/GenBank/DDBJ databases">
        <authorList>
            <person name="de Groot N.N."/>
        </authorList>
    </citation>
    <scope>NUCLEOTIDE SEQUENCE [LARGE SCALE GENOMIC DNA]</scope>
    <source>
        <strain evidence="5 6">DSM 15123</strain>
    </source>
</reference>
<dbReference type="GO" id="GO:0003700">
    <property type="term" value="F:DNA-binding transcription factor activity"/>
    <property type="evidence" value="ECO:0007669"/>
    <property type="project" value="InterPro"/>
</dbReference>
<evidence type="ECO:0000259" key="4">
    <source>
        <dbReference type="PROSITE" id="PS51866"/>
    </source>
</evidence>
<sequence length="469" mass="49413">MSAVPCLLRPDGRPFTMADLDAPMQPASAERMVMHVMRAAQQGDVPLYTWTLGLPQPQLLALLAVLYPELAPLQGISDASYRLLHAQVPPRQHRLAARLLECAAPHPDRLHLGAMARALAMACAGEDELWQDAGLSSPQALQELLRVRFPGVPLGGQPVDKPWLWRWLEAIPMNVPAGGSPVSHDASRGEPHDAASEAVAQPASPPIGLQGQLSMTVQGELLGGARQVALLEAIASTGSITHAAKAVGVSYKGAWDSIDHMNQLAGEPLLERSSGGKGGGGTRLTQRGQQLVENFRQIEAEHQKFLALLSQQAAGMADDYLLMRKMAMKTSARNQFAGTVRSIHTGAVNDEVVIAIGGGHELVAIVTHDSVVSLGLQVGGPAIALVKSSSVLLATEVESVRFSARNRLSGRISRVHPGAVNTEVVLDLGEGQSLAAIITQGSADALELAEGQTATALFKASSVIVAVPV</sequence>
<dbReference type="Gene3D" id="1.10.10.10">
    <property type="entry name" value="Winged helix-like DNA-binding domain superfamily/Winged helix DNA-binding domain"/>
    <property type="match status" value="1"/>
</dbReference>
<dbReference type="GO" id="GO:0030151">
    <property type="term" value="F:molybdenum ion binding"/>
    <property type="evidence" value="ECO:0007669"/>
    <property type="project" value="InterPro"/>
</dbReference>
<dbReference type="AlphaFoldDB" id="A0A1H8D5B1"/>
<organism evidence="5 6">
    <name type="scientific">Brachymonas denitrificans DSM 15123</name>
    <dbReference type="NCBI Taxonomy" id="1121117"/>
    <lineage>
        <taxon>Bacteria</taxon>
        <taxon>Pseudomonadati</taxon>
        <taxon>Pseudomonadota</taxon>
        <taxon>Betaproteobacteria</taxon>
        <taxon>Burkholderiales</taxon>
        <taxon>Comamonadaceae</taxon>
        <taxon>Brachymonas</taxon>
    </lineage>
</organism>
<dbReference type="InterPro" id="IPR036388">
    <property type="entry name" value="WH-like_DNA-bd_sf"/>
</dbReference>
<dbReference type="GO" id="GO:0015689">
    <property type="term" value="P:molybdate ion transport"/>
    <property type="evidence" value="ECO:0007669"/>
    <property type="project" value="InterPro"/>
</dbReference>
<dbReference type="SUPFAM" id="SSF50331">
    <property type="entry name" value="MOP-like"/>
    <property type="match status" value="2"/>
</dbReference>
<dbReference type="InterPro" id="IPR051815">
    <property type="entry name" value="Molybdate_resp_trans_reg"/>
</dbReference>
<dbReference type="PANTHER" id="PTHR30432:SF1">
    <property type="entry name" value="DNA-BINDING TRANSCRIPTIONAL DUAL REGULATOR MODE"/>
    <property type="match status" value="1"/>
</dbReference>
<dbReference type="NCBIfam" id="TIGR00638">
    <property type="entry name" value="Mop"/>
    <property type="match status" value="2"/>
</dbReference>
<keyword evidence="1 2" id="KW-0500">Molybdenum</keyword>
<dbReference type="Pfam" id="PF00126">
    <property type="entry name" value="HTH_1"/>
    <property type="match status" value="1"/>
</dbReference>
<name>A0A1H8D5B1_9BURK</name>
<dbReference type="GO" id="GO:0009399">
    <property type="term" value="P:nitrogen fixation"/>
    <property type="evidence" value="ECO:0007669"/>
    <property type="project" value="InterPro"/>
</dbReference>